<evidence type="ECO:0000256" key="1">
    <source>
        <dbReference type="ARBA" id="ARBA00022679"/>
    </source>
</evidence>
<proteinExistence type="predicted"/>
<dbReference type="GO" id="GO:0016740">
    <property type="term" value="F:transferase activity"/>
    <property type="evidence" value="ECO:0007669"/>
    <property type="project" value="UniProtKB-KW"/>
</dbReference>
<dbReference type="EMBL" id="CACRXK020004376">
    <property type="protein sequence ID" value="CAB4002508.1"/>
    <property type="molecule type" value="Genomic_DNA"/>
</dbReference>
<dbReference type="Proteomes" id="UP001152795">
    <property type="component" value="Unassembled WGS sequence"/>
</dbReference>
<comment type="caution">
    <text evidence="2">The sequence shown here is derived from an EMBL/GenBank/DDBJ whole genome shotgun (WGS) entry which is preliminary data.</text>
</comment>
<dbReference type="PANTHER" id="PTHR43861">
    <property type="entry name" value="TRANS-ACONITATE 2-METHYLTRANSFERASE-RELATED"/>
    <property type="match status" value="1"/>
</dbReference>
<dbReference type="CDD" id="cd02440">
    <property type="entry name" value="AdoMet_MTases"/>
    <property type="match status" value="1"/>
</dbReference>
<dbReference type="SUPFAM" id="SSF53335">
    <property type="entry name" value="S-adenosyl-L-methionine-dependent methyltransferases"/>
    <property type="match status" value="1"/>
</dbReference>
<dbReference type="Pfam" id="PF13649">
    <property type="entry name" value="Methyltransf_25"/>
    <property type="match status" value="1"/>
</dbReference>
<dbReference type="InterPro" id="IPR029063">
    <property type="entry name" value="SAM-dependent_MTases_sf"/>
</dbReference>
<dbReference type="Gene3D" id="3.40.50.150">
    <property type="entry name" value="Vaccinia Virus protein VP39"/>
    <property type="match status" value="1"/>
</dbReference>
<protein>
    <submittedName>
        <fullName evidence="2">Uncharacterized protein</fullName>
    </submittedName>
</protein>
<dbReference type="OrthoDB" id="66144at2759"/>
<dbReference type="InterPro" id="IPR041698">
    <property type="entry name" value="Methyltransf_25"/>
</dbReference>
<accession>A0A7D9I728</accession>
<evidence type="ECO:0000313" key="2">
    <source>
        <dbReference type="EMBL" id="CAB4002508.1"/>
    </source>
</evidence>
<organism evidence="2 3">
    <name type="scientific">Paramuricea clavata</name>
    <name type="common">Red gorgonian</name>
    <name type="synonym">Violescent sea-whip</name>
    <dbReference type="NCBI Taxonomy" id="317549"/>
    <lineage>
        <taxon>Eukaryota</taxon>
        <taxon>Metazoa</taxon>
        <taxon>Cnidaria</taxon>
        <taxon>Anthozoa</taxon>
        <taxon>Octocorallia</taxon>
        <taxon>Malacalcyonacea</taxon>
        <taxon>Plexauridae</taxon>
        <taxon>Paramuricea</taxon>
    </lineage>
</organism>
<evidence type="ECO:0000313" key="3">
    <source>
        <dbReference type="Proteomes" id="UP001152795"/>
    </source>
</evidence>
<sequence length="238" mass="26703">MDTDTTAKAYDEHSGPQIEAGSQFIRELNLSLGDKVLDMGCGTGHLTKYIADIVGADGQAVGIDPDAERIKIAEGKSKEANNLQFCVGSSAIGFPNDNEPYYDVHISTNVFHWVPDDEKRIYIQKAHRCLKAGGKLAIWCAAKIPSEEKVEGVHLLTQEGYQDVFQEVGLFNNVVVDRPIHPYRYESFEEFKRWLKATTRQDMEPDNYPEFIKKCVTIEDDGQVTCKIPCIRIIACTN</sequence>
<keyword evidence="1" id="KW-0808">Transferase</keyword>
<gene>
    <name evidence="2" type="ORF">PACLA_8A062851</name>
</gene>
<dbReference type="AlphaFoldDB" id="A0A7D9I728"/>
<keyword evidence="3" id="KW-1185">Reference proteome</keyword>
<reference evidence="2" key="1">
    <citation type="submission" date="2020-04" db="EMBL/GenBank/DDBJ databases">
        <authorList>
            <person name="Alioto T."/>
            <person name="Alioto T."/>
            <person name="Gomez Garrido J."/>
        </authorList>
    </citation>
    <scope>NUCLEOTIDE SEQUENCE</scope>
    <source>
        <strain evidence="2">A484AB</strain>
    </source>
</reference>
<name>A0A7D9I728_PARCT</name>